<proteinExistence type="predicted"/>
<feature type="domain" description="Fibronectin type-III" evidence="10">
    <location>
        <begin position="1328"/>
        <end position="1426"/>
    </location>
</feature>
<dbReference type="InterPro" id="IPR003598">
    <property type="entry name" value="Ig_sub2"/>
</dbReference>
<evidence type="ECO:0000256" key="7">
    <source>
        <dbReference type="SAM" id="MobiDB-lite"/>
    </source>
</evidence>
<dbReference type="PROSITE" id="PS50835">
    <property type="entry name" value="IG_LIKE"/>
    <property type="match status" value="6"/>
</dbReference>
<dbReference type="SMART" id="SM00408">
    <property type="entry name" value="IGc2"/>
    <property type="match status" value="4"/>
</dbReference>
<dbReference type="InterPro" id="IPR013151">
    <property type="entry name" value="Immunoglobulin_dom"/>
</dbReference>
<dbReference type="InterPro" id="IPR003961">
    <property type="entry name" value="FN3_dom"/>
</dbReference>
<dbReference type="PANTHER" id="PTHR11640:SF158">
    <property type="entry name" value="V-SET AND IMMUNOGLOBULIN DOMAIN-CONTAINING PROTEIN 10-LIKE 2"/>
    <property type="match status" value="1"/>
</dbReference>
<feature type="region of interest" description="Disordered" evidence="7">
    <location>
        <begin position="788"/>
        <end position="809"/>
    </location>
</feature>
<feature type="domain" description="Ig-like" evidence="9">
    <location>
        <begin position="1207"/>
        <end position="1321"/>
    </location>
</feature>
<comment type="subcellular location">
    <subcellularLocation>
        <location evidence="1">Membrane</location>
        <topology evidence="1">Single-pass type I membrane protein</topology>
    </subcellularLocation>
</comment>
<dbReference type="InterPro" id="IPR003599">
    <property type="entry name" value="Ig_sub"/>
</dbReference>
<evidence type="ECO:0000313" key="11">
    <source>
        <dbReference type="EMBL" id="THD28393.1"/>
    </source>
</evidence>
<feature type="domain" description="Ig-like" evidence="9">
    <location>
        <begin position="370"/>
        <end position="489"/>
    </location>
</feature>
<dbReference type="CDD" id="cd00063">
    <property type="entry name" value="FN3"/>
    <property type="match status" value="1"/>
</dbReference>
<dbReference type="InterPro" id="IPR007110">
    <property type="entry name" value="Ig-like_dom"/>
</dbReference>
<feature type="compositionally biased region" description="Polar residues" evidence="7">
    <location>
        <begin position="792"/>
        <end position="802"/>
    </location>
</feature>
<feature type="region of interest" description="Disordered" evidence="7">
    <location>
        <begin position="1778"/>
        <end position="1799"/>
    </location>
</feature>
<dbReference type="Pfam" id="PF00047">
    <property type="entry name" value="ig"/>
    <property type="match status" value="1"/>
</dbReference>
<dbReference type="InterPro" id="IPR013098">
    <property type="entry name" value="Ig_I-set"/>
</dbReference>
<dbReference type="InterPro" id="IPR013783">
    <property type="entry name" value="Ig-like_fold"/>
</dbReference>
<keyword evidence="5" id="KW-0325">Glycoprotein</keyword>
<evidence type="ECO:0000259" key="9">
    <source>
        <dbReference type="PROSITE" id="PS50835"/>
    </source>
</evidence>
<dbReference type="PROSITE" id="PS50853">
    <property type="entry name" value="FN3"/>
    <property type="match status" value="1"/>
</dbReference>
<feature type="region of interest" description="Disordered" evidence="7">
    <location>
        <begin position="1886"/>
        <end position="1907"/>
    </location>
</feature>
<evidence type="ECO:0000259" key="10">
    <source>
        <dbReference type="PROSITE" id="PS50853"/>
    </source>
</evidence>
<dbReference type="SMART" id="SM00409">
    <property type="entry name" value="IG"/>
    <property type="match status" value="7"/>
</dbReference>
<dbReference type="InterPro" id="IPR036116">
    <property type="entry name" value="FN3_sf"/>
</dbReference>
<dbReference type="GO" id="GO:0098609">
    <property type="term" value="P:cell-cell adhesion"/>
    <property type="evidence" value="ECO:0007669"/>
    <property type="project" value="TreeGrafter"/>
</dbReference>
<evidence type="ECO:0000256" key="3">
    <source>
        <dbReference type="ARBA" id="ARBA00023136"/>
    </source>
</evidence>
<protein>
    <submittedName>
        <fullName evidence="11">Nephrin</fullName>
    </submittedName>
</protein>
<keyword evidence="6" id="KW-0393">Immunoglobulin domain</keyword>
<evidence type="ECO:0000256" key="4">
    <source>
        <dbReference type="ARBA" id="ARBA00023157"/>
    </source>
</evidence>
<dbReference type="SUPFAM" id="SSF48726">
    <property type="entry name" value="Immunoglobulin"/>
    <property type="match status" value="6"/>
</dbReference>
<dbReference type="Proteomes" id="UP000230066">
    <property type="component" value="Unassembled WGS sequence"/>
</dbReference>
<accession>A0A4E0RLR1</accession>
<dbReference type="Gene3D" id="2.60.40.10">
    <property type="entry name" value="Immunoglobulins"/>
    <property type="match status" value="8"/>
</dbReference>
<keyword evidence="8" id="KW-1133">Transmembrane helix</keyword>
<keyword evidence="3 8" id="KW-0472">Membrane</keyword>
<evidence type="ECO:0000256" key="5">
    <source>
        <dbReference type="ARBA" id="ARBA00023180"/>
    </source>
</evidence>
<dbReference type="SUPFAM" id="SSF49265">
    <property type="entry name" value="Fibronectin type III"/>
    <property type="match status" value="1"/>
</dbReference>
<keyword evidence="8" id="KW-0812">Transmembrane</keyword>
<keyword evidence="4" id="KW-1015">Disulfide bond</keyword>
<evidence type="ECO:0000313" key="12">
    <source>
        <dbReference type="Proteomes" id="UP000230066"/>
    </source>
</evidence>
<dbReference type="CDD" id="cd00096">
    <property type="entry name" value="Ig"/>
    <property type="match status" value="2"/>
</dbReference>
<keyword evidence="2" id="KW-0677">Repeat</keyword>
<dbReference type="SMART" id="SM00060">
    <property type="entry name" value="FN3"/>
    <property type="match status" value="1"/>
</dbReference>
<dbReference type="InterPro" id="IPR051275">
    <property type="entry name" value="Cell_adhesion_signaling"/>
</dbReference>
<dbReference type="GO" id="GO:0050839">
    <property type="term" value="F:cell adhesion molecule binding"/>
    <property type="evidence" value="ECO:0007669"/>
    <property type="project" value="TreeGrafter"/>
</dbReference>
<reference evidence="11" key="1">
    <citation type="submission" date="2019-03" db="EMBL/GenBank/DDBJ databases">
        <title>Improved annotation for the trematode Fasciola hepatica.</title>
        <authorList>
            <person name="Choi Y.-J."/>
            <person name="Martin J."/>
            <person name="Mitreva M."/>
        </authorList>
    </citation>
    <scope>NUCLEOTIDE SEQUENCE [LARGE SCALE GENOMIC DNA]</scope>
</reference>
<evidence type="ECO:0000256" key="6">
    <source>
        <dbReference type="ARBA" id="ARBA00023319"/>
    </source>
</evidence>
<feature type="domain" description="Ig-like" evidence="9">
    <location>
        <begin position="1062"/>
        <end position="1197"/>
    </location>
</feature>
<organism evidence="11 12">
    <name type="scientific">Fasciola hepatica</name>
    <name type="common">Liver fluke</name>
    <dbReference type="NCBI Taxonomy" id="6192"/>
    <lineage>
        <taxon>Eukaryota</taxon>
        <taxon>Metazoa</taxon>
        <taxon>Spiralia</taxon>
        <taxon>Lophotrochozoa</taxon>
        <taxon>Platyhelminthes</taxon>
        <taxon>Trematoda</taxon>
        <taxon>Digenea</taxon>
        <taxon>Plagiorchiida</taxon>
        <taxon>Echinostomata</taxon>
        <taxon>Echinostomatoidea</taxon>
        <taxon>Fasciolidae</taxon>
        <taxon>Fasciola</taxon>
    </lineage>
</organism>
<comment type="caution">
    <text evidence="11">The sequence shown here is derived from an EMBL/GenBank/DDBJ whole genome shotgun (WGS) entry which is preliminary data.</text>
</comment>
<sequence length="2027" mass="223632">MVPDDRHDHWPMSVFATTIWIVWFMLTVCVIAPMSEHPDLVETLPSVLPPVGLPPLFPWRINRTLTATHESSRSASRVPARIPGSMTCNQTVLSASSTCWNNHTSASLIDQSNTCTPQQDAQRIQCLRELPAESYEVLEGEDVQMRCRVAHQRGKAQWRARHYLLGYKRNIPSWPRYSMQGDPRQGEHDLVITNVTHEDAGTYECQVSPVAGQSPLRRQTTLSILVKPSQPVIVAPSGEPQPTPNGRLTVPLRHSTPGERNLLRLSCQSHGGNPPPIFEWFHNGLVLNKTTTSSDTDFLTNTGRGDDFAFRIPGVEYHSAELILDKEQLRTGDRLVCLISNKATQRSKKLSQQKLRAELYVIIHSPPGNPEIIDWSLKSNASQILTEGAPLEATCRSSPAGNPPGELVWRWESSSSDSAEGKASLTPNPVTRIPQIITPIPAEYAVQQHMDEKLLSKVRITQVNSSQHGMDLVCAVKHPIGPEKSARIPVFVRYGPQSVDIHGPEETVDLLKEAMDKRLHLFQTDRDNRGTRNATSAIRYVYQDRPQYLLCLTSPYFDRAQIQWYGLLNISGQWHPIAPLESFTRVLATGQKNFILASMIQLVSTNSERTPLRWTAIKCVSKADVTDAAGIHKDVSDLESNKAVMKIIDLKSYVPPGKPSISGYKQNMLYQEGTNITLSCEARAGIPPGYLVWLESSVAKASAEKTRHSLVIPNTTTLAGPDGMIRSTLIIQLTREQNGHFYQCASENKGFPRSEVRVSDSVQMGVAFAATSITMTVADETGRALFPRDHTLSQNSNPNQSVRLDKSHNPPIVSAQAGGKVAVKCHMDLSNPRPKIQWRLYRCPTHTVNLSEQISFKDLTKDCVIETIQGIIYRGTEENVFDEKVIESQILLALNWSHHGDIIECVAEPQVPWAMGPDQVSVHIKDGLSQPRLRERVLMNILFAPLFLRPAQHLNWPVEKMHVGLFEHRLPQFIVVDGGAVDLDLEPSANPEVTSFVWYKNEEMLSTSAATSGSFDERISVHHSVLRIKPVRVADMANYTLLATNSLGTARFRFFLNVTYGPQLIGSPILNITVAGRKALLECQAKANPTPSENAVRWRRISHSFAHLDPVHKFYRASNNAVTMSESNEQQQSIADSVKGIRCNKGTWHNGFKYFAKCWNPSPGVLASSLTIYDLGPSDVGRYQCHMDNAVGSPAVRIVDLIYPFAPQVVPVPRWTKSAPGKGYEGLVNNSSDEDPSAGVFRARLTCVIAAEPKPTVEWIREPANLTLVEGGQFRSQIKAVRPGLYHAVLFLNKPRDVDLGKYYCKAKNLVGEDAGQVELGTPTAPDLPTKPRLLNATSTTLAVAWTQGYNGGSLQKFKLRWASNENPDKFTEADISEDLDRETIAYEIKGLQKITSYRVAVSASNAEHGTSGFTQYLLASTTARDPIPDKEAMHDEARVKSFSTLGHWDTKGSGPDDNDESQRRLARAGLDVQTSEDKAVVIIIAASIFGSLVLVANLLIIAFLAQRHRKKLHQQRRSSIFMGNELVQLCPATNPYGGDMTINSRPSYTGYMDGSSLNEDMLLQNQSNEHFMAYHPNLSPVAVNICSDGSNVMKSNNSFTGSPHPSLQAINPLSMPSPTHMDYNPSGLQLPASRLGEQEFTGLTYLNTDTNPSVAITEYNQHGAIFALNEMGLTAPLLQHAERRTPMSIRMNAGVPVYPQVIQRMDSPNSGAASSISAARSAGYPNASSLERNTSFFIAPRTPSQHNMASLIRQTNLGQTTSPGGTFGRPVVNYVQSPGSQQMNTRSGSSTFTPTHTMMNGRVRTGAMAISYYADREPGSNSSYSEKTPSVDLITSPGAGQLVRRGSYNTYKPHNVSNRMNTSQLLDTYLQRYNDQLQSVRAMNQQGSSARYQCEMDGSRGSSDRYRLPVIRPTGLDVQPHSNTESAIIPPPNAFGAHSPRGPRVPVQASADSDPPLYHGSGMENLEFDLNHGPLATVTVLPSPGNMMHPPQINVSNAPVKHPSPNQALIFQNDGQDGYPRYGCIV</sequence>
<feature type="domain" description="Ig-like" evidence="9">
    <location>
        <begin position="244"/>
        <end position="351"/>
    </location>
</feature>
<feature type="transmembrane region" description="Helical" evidence="8">
    <location>
        <begin position="1480"/>
        <end position="1506"/>
    </location>
</feature>
<dbReference type="InterPro" id="IPR036179">
    <property type="entry name" value="Ig-like_dom_sf"/>
</dbReference>
<keyword evidence="12" id="KW-1185">Reference proteome</keyword>
<evidence type="ECO:0000256" key="8">
    <source>
        <dbReference type="SAM" id="Phobius"/>
    </source>
</evidence>
<feature type="domain" description="Ig-like" evidence="9">
    <location>
        <begin position="117"/>
        <end position="223"/>
    </location>
</feature>
<dbReference type="EMBL" id="JXXN02000162">
    <property type="protein sequence ID" value="THD28393.1"/>
    <property type="molecule type" value="Genomic_DNA"/>
</dbReference>
<dbReference type="PANTHER" id="PTHR11640">
    <property type="entry name" value="NEPHRIN"/>
    <property type="match status" value="1"/>
</dbReference>
<feature type="transmembrane region" description="Helical" evidence="8">
    <location>
        <begin position="12"/>
        <end position="34"/>
    </location>
</feature>
<name>A0A4E0RLR1_FASHE</name>
<gene>
    <name evidence="11" type="ORF">D915_000783</name>
</gene>
<feature type="domain" description="Ig-like" evidence="9">
    <location>
        <begin position="659"/>
        <end position="759"/>
    </location>
</feature>
<dbReference type="GO" id="GO:0005886">
    <property type="term" value="C:plasma membrane"/>
    <property type="evidence" value="ECO:0007669"/>
    <property type="project" value="TreeGrafter"/>
</dbReference>
<evidence type="ECO:0000256" key="1">
    <source>
        <dbReference type="ARBA" id="ARBA00004479"/>
    </source>
</evidence>
<dbReference type="GO" id="GO:0005911">
    <property type="term" value="C:cell-cell junction"/>
    <property type="evidence" value="ECO:0007669"/>
    <property type="project" value="TreeGrafter"/>
</dbReference>
<evidence type="ECO:0000256" key="2">
    <source>
        <dbReference type="ARBA" id="ARBA00022737"/>
    </source>
</evidence>
<dbReference type="Pfam" id="PF00041">
    <property type="entry name" value="fn3"/>
    <property type="match status" value="1"/>
</dbReference>
<dbReference type="Pfam" id="PF07679">
    <property type="entry name" value="I-set"/>
    <property type="match status" value="2"/>
</dbReference>